<comment type="catalytic activity">
    <reaction evidence="10">
        <text>ATP + H2O = ADP + phosphate + H(+)</text>
        <dbReference type="Rhea" id="RHEA:13065"/>
        <dbReference type="ChEBI" id="CHEBI:15377"/>
        <dbReference type="ChEBI" id="CHEBI:15378"/>
        <dbReference type="ChEBI" id="CHEBI:30616"/>
        <dbReference type="ChEBI" id="CHEBI:43474"/>
        <dbReference type="ChEBI" id="CHEBI:456216"/>
    </reaction>
    <physiologicalReaction direction="left-to-right" evidence="10">
        <dbReference type="Rhea" id="RHEA:13066"/>
    </physiologicalReaction>
</comment>
<dbReference type="AlphaFoldDB" id="A0AAN9AWI3"/>
<comment type="catalytic activity">
    <reaction evidence="11">
        <text>phosphoethanolamine + H2O = ethanolamine + phosphate</text>
        <dbReference type="Rhea" id="RHEA:16089"/>
        <dbReference type="ChEBI" id="CHEBI:15377"/>
        <dbReference type="ChEBI" id="CHEBI:43474"/>
        <dbReference type="ChEBI" id="CHEBI:57603"/>
        <dbReference type="ChEBI" id="CHEBI:58190"/>
    </reaction>
    <physiologicalReaction direction="left-to-right" evidence="11">
        <dbReference type="Rhea" id="RHEA:16090"/>
    </physiologicalReaction>
</comment>
<evidence type="ECO:0000256" key="6">
    <source>
        <dbReference type="ARBA" id="ARBA00037828"/>
    </source>
</evidence>
<comment type="subunit">
    <text evidence="1">Homodimer.</text>
</comment>
<comment type="catalytic activity">
    <reaction evidence="9">
        <text>diphosphate + H2O = 2 phosphate + H(+)</text>
        <dbReference type="Rhea" id="RHEA:24576"/>
        <dbReference type="ChEBI" id="CHEBI:15377"/>
        <dbReference type="ChEBI" id="CHEBI:15378"/>
        <dbReference type="ChEBI" id="CHEBI:33019"/>
        <dbReference type="ChEBI" id="CHEBI:43474"/>
    </reaction>
    <physiologicalReaction direction="left-to-right" evidence="9">
        <dbReference type="Rhea" id="RHEA:24577"/>
    </physiologicalReaction>
</comment>
<dbReference type="SUPFAM" id="SSF53649">
    <property type="entry name" value="Alkaline phosphatase-like"/>
    <property type="match status" value="1"/>
</dbReference>
<dbReference type="PANTHER" id="PTHR11596:SF74">
    <property type="entry name" value="ALKALINE PHOSPHATASE, TISSUE-NONSPECIFIC ISOZYME"/>
    <property type="match status" value="1"/>
</dbReference>
<evidence type="ECO:0000256" key="11">
    <source>
        <dbReference type="ARBA" id="ARBA00048929"/>
    </source>
</evidence>
<proteinExistence type="inferred from homology"/>
<feature type="binding site" evidence="14">
    <location>
        <position position="269"/>
    </location>
    <ligand>
        <name>Mg(2+)</name>
        <dbReference type="ChEBI" id="CHEBI:18420"/>
    </ligand>
</feature>
<name>A0AAN9AWI3_9CAEN</name>
<evidence type="ECO:0000256" key="14">
    <source>
        <dbReference type="PIRSR" id="PIRSR601952-2"/>
    </source>
</evidence>
<evidence type="ECO:0000256" key="5">
    <source>
        <dbReference type="ARBA" id="ARBA00036923"/>
    </source>
</evidence>
<dbReference type="SMART" id="SM00098">
    <property type="entry name" value="alkPPc"/>
    <property type="match status" value="1"/>
</dbReference>
<feature type="binding site" evidence="14">
    <location>
        <position position="110"/>
    </location>
    <ligand>
        <name>Mg(2+)</name>
        <dbReference type="ChEBI" id="CHEBI:18420"/>
    </ligand>
</feature>
<dbReference type="GO" id="GO:0031214">
    <property type="term" value="P:biomineral tissue development"/>
    <property type="evidence" value="ECO:0007669"/>
    <property type="project" value="UniProtKB-KW"/>
</dbReference>
<dbReference type="Proteomes" id="UP001374579">
    <property type="component" value="Unassembled WGS sequence"/>
</dbReference>
<feature type="binding site" evidence="14">
    <location>
        <position position="318"/>
    </location>
    <ligand>
        <name>Zn(2+)</name>
        <dbReference type="ChEBI" id="CHEBI:29105"/>
        <label>2</label>
    </ligand>
</feature>
<evidence type="ECO:0000256" key="15">
    <source>
        <dbReference type="RuleBase" id="RU003946"/>
    </source>
</evidence>
<feature type="binding site" evidence="14">
    <location>
        <position position="112"/>
    </location>
    <ligand>
        <name>Mg(2+)</name>
        <dbReference type="ChEBI" id="CHEBI:18420"/>
    </ligand>
</feature>
<dbReference type="Gene3D" id="3.40.720.10">
    <property type="entry name" value="Alkaline Phosphatase, subunit A"/>
    <property type="match status" value="1"/>
</dbReference>
<evidence type="ECO:0000256" key="8">
    <source>
        <dbReference type="ARBA" id="ARBA00042603"/>
    </source>
</evidence>
<evidence type="ECO:0000256" key="10">
    <source>
        <dbReference type="ARBA" id="ARBA00048778"/>
    </source>
</evidence>
<comment type="caution">
    <text evidence="16">The sequence shown here is derived from an EMBL/GenBank/DDBJ whole genome shotgun (WGS) entry which is preliminary data.</text>
</comment>
<comment type="subcellular location">
    <subcellularLocation>
        <location evidence="6">Extracellular vesicle membrane</location>
        <topology evidence="6">Lipid-anchor</topology>
        <topology evidence="6">GPI-anchor</topology>
    </subcellularLocation>
</comment>
<comment type="catalytic activity">
    <reaction evidence="12">
        <text>pyridoxal 5'-phosphate + H2O = pyridoxal + phosphate</text>
        <dbReference type="Rhea" id="RHEA:20533"/>
        <dbReference type="ChEBI" id="CHEBI:15377"/>
        <dbReference type="ChEBI" id="CHEBI:17310"/>
        <dbReference type="ChEBI" id="CHEBI:43474"/>
        <dbReference type="ChEBI" id="CHEBI:597326"/>
    </reaction>
    <physiologicalReaction direction="left-to-right" evidence="12">
        <dbReference type="Rhea" id="RHEA:20534"/>
    </physiologicalReaction>
</comment>
<dbReference type="Pfam" id="PF00245">
    <property type="entry name" value="Alk_phosphatase"/>
    <property type="match status" value="1"/>
</dbReference>
<keyword evidence="17" id="KW-1185">Reference proteome</keyword>
<comment type="catalytic activity">
    <reaction evidence="4">
        <text>a phosphate monoester + H2O = an alcohol + phosphate</text>
        <dbReference type="Rhea" id="RHEA:15017"/>
        <dbReference type="ChEBI" id="CHEBI:15377"/>
        <dbReference type="ChEBI" id="CHEBI:30879"/>
        <dbReference type="ChEBI" id="CHEBI:43474"/>
        <dbReference type="ChEBI" id="CHEBI:67140"/>
        <dbReference type="EC" id="3.1.3.1"/>
    </reaction>
    <physiologicalReaction direction="left-to-right" evidence="4">
        <dbReference type="Rhea" id="RHEA:15018"/>
    </physiologicalReaction>
</comment>
<reference evidence="16 17" key="1">
    <citation type="submission" date="2024-02" db="EMBL/GenBank/DDBJ databases">
        <title>Chromosome-scale genome assembly of the rough periwinkle Littorina saxatilis.</title>
        <authorList>
            <person name="De Jode A."/>
            <person name="Faria R."/>
            <person name="Formenti G."/>
            <person name="Sims Y."/>
            <person name="Smith T.P."/>
            <person name="Tracey A."/>
            <person name="Wood J.M.D."/>
            <person name="Zagrodzka Z.B."/>
            <person name="Johannesson K."/>
            <person name="Butlin R.K."/>
            <person name="Leder E.H."/>
        </authorList>
    </citation>
    <scope>NUCLEOTIDE SEQUENCE [LARGE SCALE GENOMIC DNA]</scope>
    <source>
        <strain evidence="16">Snail1</strain>
        <tissue evidence="16">Muscle</tissue>
    </source>
</reference>
<keyword evidence="14" id="KW-0862">Zinc</keyword>
<evidence type="ECO:0000256" key="4">
    <source>
        <dbReference type="ARBA" id="ARBA00036105"/>
    </source>
</evidence>
<dbReference type="CDD" id="cd16012">
    <property type="entry name" value="ALP"/>
    <property type="match status" value="1"/>
</dbReference>
<dbReference type="InterPro" id="IPR001952">
    <property type="entry name" value="Alkaline_phosphatase"/>
</dbReference>
<comment type="similarity">
    <text evidence="15">Belongs to the alkaline phosphatase family.</text>
</comment>
<dbReference type="InterPro" id="IPR017850">
    <property type="entry name" value="Alkaline_phosphatase_core_sf"/>
</dbReference>
<dbReference type="PANTHER" id="PTHR11596">
    <property type="entry name" value="ALKALINE PHOSPHATASE"/>
    <property type="match status" value="1"/>
</dbReference>
<evidence type="ECO:0000256" key="9">
    <source>
        <dbReference type="ARBA" id="ARBA00048097"/>
    </source>
</evidence>
<protein>
    <recommendedName>
        <fullName evidence="7">Alkaline phosphatase, tissue-nonspecific isozyme</fullName>
        <ecNumber evidence="2">3.1.3.1</ecNumber>
    </recommendedName>
    <alternativeName>
        <fullName evidence="8">Phosphoamidase</fullName>
    </alternativeName>
</protein>
<feature type="binding site" evidence="14">
    <location>
        <position position="400"/>
    </location>
    <ligand>
        <name>Zn(2+)</name>
        <dbReference type="ChEBI" id="CHEBI:29105"/>
        <label>2</label>
    </ligand>
</feature>
<evidence type="ECO:0000313" key="17">
    <source>
        <dbReference type="Proteomes" id="UP001374579"/>
    </source>
</evidence>
<evidence type="ECO:0000256" key="7">
    <source>
        <dbReference type="ARBA" id="ARBA00040525"/>
    </source>
</evidence>
<comment type="catalytic activity">
    <reaction evidence="5">
        <text>AMP + H2O = adenosine + phosphate</text>
        <dbReference type="Rhea" id="RHEA:29375"/>
        <dbReference type="ChEBI" id="CHEBI:15377"/>
        <dbReference type="ChEBI" id="CHEBI:16335"/>
        <dbReference type="ChEBI" id="CHEBI:43474"/>
        <dbReference type="ChEBI" id="CHEBI:456215"/>
    </reaction>
    <physiologicalReaction direction="left-to-right" evidence="5">
        <dbReference type="Rhea" id="RHEA:29376"/>
    </physiologicalReaction>
</comment>
<keyword evidence="14" id="KW-0479">Metal-binding</keyword>
<sequence>MGPTTVTAGRILAGQLQGKNEGKHRLMLKFPIDDAFSKTYNVDHQKPVFALTVTELLCGVKTNMGTIGVSAKASRGNCASSEGTHLSSILDWSMAQGKSTGIVSTTRVTHATPASTCAHTPERNWEHSVPDDQSGCVDIALHLVRNNSNINVVMGGGRQEMFPFNHSDPETDTGYLTEGRTDNLNLVQEWKNKQASENRRFQYMWNKTEFDNLDPEKTDYLLALFNPSHMQYEADRKKDKGGEPSLAEMTRKAIQILKKNNKGFFLLVEGGRIDHAHHVNNAGRALHDTVAFAEAVAVATEPSLLDERETLIVTTADHSHAFAFAGYPGRGNDILGVVADSAGVTLASDGKPYTTLVYGNGPGGNGLNNSMVGRQNLTFVNTSDTDYKQQSIVPRDSETHGGEDVAIYARGPMAHLFHGVHEQHYIAHVMAYASCVGAYSSDQDCAASLVAETSGAKGLTEGWRLCLIFGILILLINMM</sequence>
<comment type="catalytic activity">
    <reaction evidence="13">
        <text>ADP + H2O = AMP + phosphate + H(+)</text>
        <dbReference type="Rhea" id="RHEA:61436"/>
        <dbReference type="ChEBI" id="CHEBI:15377"/>
        <dbReference type="ChEBI" id="CHEBI:15378"/>
        <dbReference type="ChEBI" id="CHEBI:43474"/>
        <dbReference type="ChEBI" id="CHEBI:456215"/>
        <dbReference type="ChEBI" id="CHEBI:456216"/>
    </reaction>
    <physiologicalReaction direction="left-to-right" evidence="13">
        <dbReference type="Rhea" id="RHEA:61437"/>
    </physiologicalReaction>
</comment>
<evidence type="ECO:0000256" key="1">
    <source>
        <dbReference type="ARBA" id="ARBA00011738"/>
    </source>
</evidence>
<evidence type="ECO:0000256" key="2">
    <source>
        <dbReference type="ARBA" id="ARBA00012647"/>
    </source>
</evidence>
<dbReference type="GO" id="GO:0004035">
    <property type="term" value="F:alkaline phosphatase activity"/>
    <property type="evidence" value="ECO:0007669"/>
    <property type="project" value="UniProtKB-EC"/>
</dbReference>
<dbReference type="PRINTS" id="PR00113">
    <property type="entry name" value="ALKPHPHTASE"/>
</dbReference>
<keyword evidence="14" id="KW-0460">Magnesium</keyword>
<gene>
    <name evidence="16" type="ORF">V1264_007897</name>
</gene>
<feature type="binding site" evidence="14">
    <location>
        <position position="274"/>
    </location>
    <ligand>
        <name>Zn(2+)</name>
        <dbReference type="ChEBI" id="CHEBI:29105"/>
        <label>2</label>
    </ligand>
</feature>
<keyword evidence="3" id="KW-0091">Biomineralization</keyword>
<evidence type="ECO:0000313" key="16">
    <source>
        <dbReference type="EMBL" id="KAK7094251.1"/>
    </source>
</evidence>
<feature type="binding site" evidence="14">
    <location>
        <position position="317"/>
    </location>
    <ligand>
        <name>Zn(2+)</name>
        <dbReference type="ChEBI" id="CHEBI:29105"/>
        <label>2</label>
    </ligand>
</feature>
<dbReference type="EMBL" id="JBAMIC010000019">
    <property type="protein sequence ID" value="KAK7094251.1"/>
    <property type="molecule type" value="Genomic_DNA"/>
</dbReference>
<dbReference type="GO" id="GO:0046872">
    <property type="term" value="F:metal ion binding"/>
    <property type="evidence" value="ECO:0007669"/>
    <property type="project" value="UniProtKB-KW"/>
</dbReference>
<dbReference type="EC" id="3.1.3.1" evidence="2"/>
<evidence type="ECO:0000256" key="3">
    <source>
        <dbReference type="ARBA" id="ARBA00022591"/>
    </source>
</evidence>
<comment type="cofactor">
    <cofactor evidence="14">
        <name>Mg(2+)</name>
        <dbReference type="ChEBI" id="CHEBI:18420"/>
    </cofactor>
    <text evidence="14">Binds 1 Mg(2+) ion.</text>
</comment>
<organism evidence="16 17">
    <name type="scientific">Littorina saxatilis</name>
    <dbReference type="NCBI Taxonomy" id="31220"/>
    <lineage>
        <taxon>Eukaryota</taxon>
        <taxon>Metazoa</taxon>
        <taxon>Spiralia</taxon>
        <taxon>Lophotrochozoa</taxon>
        <taxon>Mollusca</taxon>
        <taxon>Gastropoda</taxon>
        <taxon>Caenogastropoda</taxon>
        <taxon>Littorinimorpha</taxon>
        <taxon>Littorinoidea</taxon>
        <taxon>Littorinidae</taxon>
        <taxon>Littorina</taxon>
    </lineage>
</organism>
<feature type="binding site" evidence="14">
    <location>
        <position position="278"/>
    </location>
    <ligand>
        <name>Zn(2+)</name>
        <dbReference type="ChEBI" id="CHEBI:29105"/>
        <label>2</label>
    </ligand>
</feature>
<comment type="cofactor">
    <cofactor evidence="14">
        <name>Zn(2+)</name>
        <dbReference type="ChEBI" id="CHEBI:29105"/>
    </cofactor>
    <text evidence="14">Binds 2 Zn(2+) ions.</text>
</comment>
<accession>A0AAN9AWI3</accession>
<evidence type="ECO:0000256" key="12">
    <source>
        <dbReference type="ARBA" id="ARBA00049444"/>
    </source>
</evidence>
<evidence type="ECO:0000256" key="13">
    <source>
        <dbReference type="ARBA" id="ARBA00049526"/>
    </source>
</evidence>